<name>A0A7E4ZWQ5_PANRE</name>
<evidence type="ECO:0000313" key="3">
    <source>
        <dbReference type="Proteomes" id="UP000492821"/>
    </source>
</evidence>
<evidence type="ECO:0000256" key="1">
    <source>
        <dbReference type="SAM" id="MobiDB-lite"/>
    </source>
</evidence>
<reference evidence="3" key="1">
    <citation type="journal article" date="2013" name="Genetics">
        <title>The draft genome and transcriptome of Panagrellus redivivus are shaped by the harsh demands of a free-living lifestyle.</title>
        <authorList>
            <person name="Srinivasan J."/>
            <person name="Dillman A.R."/>
            <person name="Macchietto M.G."/>
            <person name="Heikkinen L."/>
            <person name="Lakso M."/>
            <person name="Fracchia K.M."/>
            <person name="Antoshechkin I."/>
            <person name="Mortazavi A."/>
            <person name="Wong G."/>
            <person name="Sternberg P.W."/>
        </authorList>
    </citation>
    <scope>NUCLEOTIDE SEQUENCE [LARGE SCALE GENOMIC DNA]</scope>
    <source>
        <strain evidence="3">MT8872</strain>
    </source>
</reference>
<dbReference type="Proteomes" id="UP000492821">
    <property type="component" value="Unassembled WGS sequence"/>
</dbReference>
<dbReference type="Gene3D" id="3.90.70.80">
    <property type="match status" value="1"/>
</dbReference>
<dbReference type="InterPro" id="IPR003323">
    <property type="entry name" value="OTU_dom"/>
</dbReference>
<dbReference type="WBParaSite" id="Pan_g22238.t1">
    <property type="protein sequence ID" value="Pan_g22238.t1"/>
    <property type="gene ID" value="Pan_g22238"/>
</dbReference>
<keyword evidence="3" id="KW-1185">Reference proteome</keyword>
<evidence type="ECO:0000313" key="4">
    <source>
        <dbReference type="WBParaSite" id="Pan_g22238.t1"/>
    </source>
</evidence>
<dbReference type="Pfam" id="PF10551">
    <property type="entry name" value="MULE"/>
    <property type="match status" value="1"/>
</dbReference>
<dbReference type="PROSITE" id="PS50802">
    <property type="entry name" value="OTU"/>
    <property type="match status" value="1"/>
</dbReference>
<dbReference type="InterPro" id="IPR018289">
    <property type="entry name" value="MULE_transposase_dom"/>
</dbReference>
<accession>A0A7E4ZWQ5</accession>
<evidence type="ECO:0000259" key="2">
    <source>
        <dbReference type="PROSITE" id="PS50802"/>
    </source>
</evidence>
<feature type="domain" description="OTU" evidence="2">
    <location>
        <begin position="938"/>
        <end position="1090"/>
    </location>
</feature>
<dbReference type="AlphaFoldDB" id="A0A7E4ZWQ5"/>
<proteinExistence type="predicted"/>
<sequence>MKATINWKSPEALKLLDQFIQFDHLAPRQHPKGVPRTLKDLARRLEDAFGVTVPFGAVQYQVPERRRELWMNHDPETCPPPLHSLPDSECGNLQNAGRFTDRSMDTEASSTVSGTVFPEMEYEPPHYDNDNSSSSNQHMEQPTASLKRKIESDPSEYPVKRAMTAPGVPVITINDEDEEKDIHGNLKALFNLGHAESPVCPKDKKGRQNVPFVRALNSKLNDNLIVVQSDDNEVYTYHVKKKKGDVEYAVCRGCKSNGSLHQNEEFWVKPHRKPCKTTSKSQFIDEQADRSARLLALKGEPPLKAYNKAFKAARHAGSGNSYPPYFKLKTQLSRWASQSCPIEPEDLPQGQRWLWKRTSNIELYCTDKAARALAKSRIVVADATFETSPHGYSQVLSLHSLTPNVENEEEYNCTAFALMKNKEESSYDEVVEALKELFDKLEVSCTIERLHTDYEAGLMNAFKRLVGDDKVFGCLFHFSQAVLRMVGKLDLYPYYRMTDGADFRPEYLPIRTWIRILLALPSLPKEDAEWAWQFLKKPPPKPDGFEGEWPTKDLIRFAAYMEKYWFSRKDNTCTFYRLGRVRNTNAAENFHSIQKLVYPRKPRKGVYLDLRRTDADIVEVRLDQLQRPKEKVKPRNPIYTDLERRVRKLEDDYCSIDISQMSDLDRLLYMLRFCRRSACMLHDITNKSGTTVKSAKSKTIAEALDQSSILRRCLGIQGSDVFSAVIDQEMSMLEEGLVFEEDFDDVVDVETPERDSHDDEFEDVCDEGDMSESEDHITAPPTSFCMPENDFTHHDTPCYVATSAFPSAKDDEIPKSDVAMVAIPKSDVAIPKSDAAMANEAANKHVENRSEKKASKMVHTTYLGFPSVELSNSSNNNTTNSDSDCMVQGCITGKTQTSAFPSTDFLKNLAKLHKWQFSHNPYQPYIVKNLRTATRNEVDNIDVMADGNCGFRALSFALTGTESNHVKIRQQIATYIITEQPPPGFYVKFGGISKFNGVTKAAGIKKVQNIAGIRQFPARNASEVPKWMTNQELVAAGCLFKITIGVFSGQGWTPNNRNFVEKKMGQLDSTEPLILLDNSSKSHYQVVVRVQEE</sequence>
<protein>
    <submittedName>
        <fullName evidence="4">OTU domain-containing protein</fullName>
    </submittedName>
</protein>
<reference evidence="4" key="2">
    <citation type="submission" date="2020-10" db="UniProtKB">
        <authorList>
            <consortium name="WormBaseParasite"/>
        </authorList>
    </citation>
    <scope>IDENTIFICATION</scope>
</reference>
<feature type="region of interest" description="Disordered" evidence="1">
    <location>
        <begin position="99"/>
        <end position="151"/>
    </location>
</feature>
<feature type="compositionally biased region" description="Polar residues" evidence="1">
    <location>
        <begin position="130"/>
        <end position="144"/>
    </location>
</feature>
<organism evidence="3 4">
    <name type="scientific">Panagrellus redivivus</name>
    <name type="common">Microworm</name>
    <dbReference type="NCBI Taxonomy" id="6233"/>
    <lineage>
        <taxon>Eukaryota</taxon>
        <taxon>Metazoa</taxon>
        <taxon>Ecdysozoa</taxon>
        <taxon>Nematoda</taxon>
        <taxon>Chromadorea</taxon>
        <taxon>Rhabditida</taxon>
        <taxon>Tylenchina</taxon>
        <taxon>Panagrolaimomorpha</taxon>
        <taxon>Panagrolaimoidea</taxon>
        <taxon>Panagrolaimidae</taxon>
        <taxon>Panagrellus</taxon>
    </lineage>
</organism>